<dbReference type="GO" id="GO:0008234">
    <property type="term" value="F:cysteine-type peptidase activity"/>
    <property type="evidence" value="ECO:0007669"/>
    <property type="project" value="InterPro"/>
</dbReference>
<keyword evidence="2" id="KW-0732">Signal</keyword>
<dbReference type="InterPro" id="IPR000668">
    <property type="entry name" value="Peptidase_C1A_C"/>
</dbReference>
<feature type="chain" id="PRO_5043550080" description="Peptidase C1A papain C-terminal domain-containing protein" evidence="2">
    <location>
        <begin position="21"/>
        <end position="328"/>
    </location>
</feature>
<dbReference type="PANTHER" id="PTHR12411">
    <property type="entry name" value="CYSTEINE PROTEASE FAMILY C1-RELATED"/>
    <property type="match status" value="1"/>
</dbReference>
<reference evidence="4 5" key="1">
    <citation type="submission" date="2023-01" db="EMBL/GenBank/DDBJ databases">
        <authorList>
            <person name="Whitehead M."/>
        </authorList>
    </citation>
    <scope>NUCLEOTIDE SEQUENCE [LARGE SCALE GENOMIC DNA]</scope>
</reference>
<dbReference type="Gene3D" id="3.90.70.10">
    <property type="entry name" value="Cysteine proteinases"/>
    <property type="match status" value="1"/>
</dbReference>
<dbReference type="SUPFAM" id="SSF54001">
    <property type="entry name" value="Cysteine proteinases"/>
    <property type="match status" value="1"/>
</dbReference>
<dbReference type="EMBL" id="CARXXK010000002">
    <property type="protein sequence ID" value="CAI6358617.1"/>
    <property type="molecule type" value="Genomic_DNA"/>
</dbReference>
<dbReference type="Pfam" id="PF00112">
    <property type="entry name" value="Peptidase_C1"/>
    <property type="match status" value="1"/>
</dbReference>
<evidence type="ECO:0000259" key="3">
    <source>
        <dbReference type="SMART" id="SM00645"/>
    </source>
</evidence>
<feature type="domain" description="Peptidase C1A papain C-terminal" evidence="3">
    <location>
        <begin position="84"/>
        <end position="324"/>
    </location>
</feature>
<evidence type="ECO:0000313" key="5">
    <source>
        <dbReference type="Proteomes" id="UP001160148"/>
    </source>
</evidence>
<evidence type="ECO:0000313" key="4">
    <source>
        <dbReference type="EMBL" id="CAI6358617.1"/>
    </source>
</evidence>
<dbReference type="InterPro" id="IPR013128">
    <property type="entry name" value="Peptidase_C1A"/>
</dbReference>
<feature type="signal peptide" evidence="2">
    <location>
        <begin position="1"/>
        <end position="20"/>
    </location>
</feature>
<keyword evidence="5" id="KW-1185">Reference proteome</keyword>
<gene>
    <name evidence="4" type="ORF">MEUPH1_LOCUS14115</name>
</gene>
<evidence type="ECO:0000256" key="1">
    <source>
        <dbReference type="ARBA" id="ARBA00008455"/>
    </source>
</evidence>
<dbReference type="Proteomes" id="UP001160148">
    <property type="component" value="Unassembled WGS sequence"/>
</dbReference>
<comment type="caution">
    <text evidence="4">The sequence shown here is derived from an EMBL/GenBank/DDBJ whole genome shotgun (WGS) entry which is preliminary data.</text>
</comment>
<sequence>MSKIIFFISIMLLNSYLTEEAKLFMTNISGIQITKTLKAGENMGPNSAEQENLMFLGTREVEAATKSKMLYKTRSHRYLIDNQKHKEFDARKRWPQCKTIGEVYNEGNALLSWAYAHAGAFADRMCIATNGSYNQLLSTEELISCSGLTACSNGWLCNHTVVWDYFKTHGLVSGGKYNTNDGCQPSRIPPICNMPTKINNRTCDKYCYGNDTISYNHDHVKVSHYYNIRYNDIQNEVQTYGPVTVMFSLYDDFFLYKNGVYAQTENSKWLRYQYAKLIGWGVENGVDYWLLVNTWGNECGQNGLFKIKRGTNECAIEQFVYAGEPKIK</sequence>
<dbReference type="SMART" id="SM00645">
    <property type="entry name" value="Pept_C1"/>
    <property type="match status" value="1"/>
</dbReference>
<dbReference type="AlphaFoldDB" id="A0AAV0WSR3"/>
<name>A0AAV0WSR3_9HEMI</name>
<comment type="similarity">
    <text evidence="1">Belongs to the peptidase C1 family.</text>
</comment>
<dbReference type="InterPro" id="IPR038765">
    <property type="entry name" value="Papain-like_cys_pep_sf"/>
</dbReference>
<dbReference type="GO" id="GO:0006508">
    <property type="term" value="P:proteolysis"/>
    <property type="evidence" value="ECO:0007669"/>
    <property type="project" value="InterPro"/>
</dbReference>
<evidence type="ECO:0000256" key="2">
    <source>
        <dbReference type="SAM" id="SignalP"/>
    </source>
</evidence>
<proteinExistence type="inferred from homology"/>
<protein>
    <recommendedName>
        <fullName evidence="3">Peptidase C1A papain C-terminal domain-containing protein</fullName>
    </recommendedName>
</protein>
<accession>A0AAV0WSR3</accession>
<organism evidence="4 5">
    <name type="scientific">Macrosiphum euphorbiae</name>
    <name type="common">potato aphid</name>
    <dbReference type="NCBI Taxonomy" id="13131"/>
    <lineage>
        <taxon>Eukaryota</taxon>
        <taxon>Metazoa</taxon>
        <taxon>Ecdysozoa</taxon>
        <taxon>Arthropoda</taxon>
        <taxon>Hexapoda</taxon>
        <taxon>Insecta</taxon>
        <taxon>Pterygota</taxon>
        <taxon>Neoptera</taxon>
        <taxon>Paraneoptera</taxon>
        <taxon>Hemiptera</taxon>
        <taxon>Sternorrhyncha</taxon>
        <taxon>Aphidomorpha</taxon>
        <taxon>Aphidoidea</taxon>
        <taxon>Aphididae</taxon>
        <taxon>Macrosiphini</taxon>
        <taxon>Macrosiphum</taxon>
    </lineage>
</organism>